<evidence type="ECO:0000256" key="16">
    <source>
        <dbReference type="ARBA" id="ARBA00069221"/>
    </source>
</evidence>
<comment type="catalytic activity">
    <reaction evidence="4">
        <text>benzaldehyde + hydrogen cyanide = (S)-mandelonitrile</text>
        <dbReference type="Rhea" id="RHEA:77427"/>
        <dbReference type="ChEBI" id="CHEBI:17169"/>
        <dbReference type="ChEBI" id="CHEBI:18407"/>
        <dbReference type="ChEBI" id="CHEBI:36941"/>
    </reaction>
</comment>
<evidence type="ECO:0000256" key="17">
    <source>
        <dbReference type="ARBA" id="ARBA00076040"/>
    </source>
</evidence>
<evidence type="ECO:0000313" key="22">
    <source>
        <dbReference type="EMBL" id="RXI02678.1"/>
    </source>
</evidence>
<accession>A0A498K5I3</accession>
<feature type="chain" id="PRO_5019817487" description="(S)-hydroxynitrile lyase" evidence="20">
    <location>
        <begin position="30"/>
        <end position="296"/>
    </location>
</feature>
<evidence type="ECO:0000256" key="10">
    <source>
        <dbReference type="ARBA" id="ARBA00052511"/>
    </source>
</evidence>
<comment type="catalytic activity">
    <reaction evidence="8">
        <text>acrolein + hydrogen cyanide = (2S)-2-hydroxybut-3-enenitrile</text>
        <dbReference type="Rhea" id="RHEA:77411"/>
        <dbReference type="ChEBI" id="CHEBI:15368"/>
        <dbReference type="ChEBI" id="CHEBI:18407"/>
        <dbReference type="ChEBI" id="CHEBI:197356"/>
    </reaction>
</comment>
<dbReference type="EC" id="4.1.2.47" evidence="15"/>
<feature type="domain" description="AB hydrolase-1" evidence="21">
    <location>
        <begin position="49"/>
        <end position="281"/>
    </location>
</feature>
<dbReference type="GO" id="GO:0080031">
    <property type="term" value="F:methyl salicylate esterase activity"/>
    <property type="evidence" value="ECO:0007669"/>
    <property type="project" value="TreeGrafter"/>
</dbReference>
<dbReference type="InterPro" id="IPR000073">
    <property type="entry name" value="AB_hydrolase_1"/>
</dbReference>
<dbReference type="GO" id="GO:0047606">
    <property type="term" value="F:(S)-hydroxynitrile lyase activity"/>
    <property type="evidence" value="ECO:0007669"/>
    <property type="project" value="UniProtKB-EC"/>
</dbReference>
<evidence type="ECO:0000256" key="12">
    <source>
        <dbReference type="ARBA" id="ARBA00052609"/>
    </source>
</evidence>
<evidence type="ECO:0000256" key="7">
    <source>
        <dbReference type="ARBA" id="ARBA00051735"/>
    </source>
</evidence>
<proteinExistence type="inferred from homology"/>
<keyword evidence="20" id="KW-0732">Signal</keyword>
<evidence type="ECO:0000259" key="21">
    <source>
        <dbReference type="Pfam" id="PF12697"/>
    </source>
</evidence>
<dbReference type="GO" id="GO:0080032">
    <property type="term" value="F:methyl jasmonate esterase activity"/>
    <property type="evidence" value="ECO:0007669"/>
    <property type="project" value="TreeGrafter"/>
</dbReference>
<dbReference type="GO" id="GO:0009694">
    <property type="term" value="P:jasmonic acid metabolic process"/>
    <property type="evidence" value="ECO:0007669"/>
    <property type="project" value="TreeGrafter"/>
</dbReference>
<dbReference type="InterPro" id="IPR029058">
    <property type="entry name" value="AB_hydrolase_fold"/>
</dbReference>
<dbReference type="Pfam" id="PF12697">
    <property type="entry name" value="Abhydrolase_6"/>
    <property type="match status" value="1"/>
</dbReference>
<dbReference type="SUPFAM" id="SSF53474">
    <property type="entry name" value="alpha/beta-Hydrolases"/>
    <property type="match status" value="1"/>
</dbReference>
<comment type="catalytic activity">
    <reaction evidence="10">
        <text>3-formylthiophene + hydrogen cyanide = (2S)-2-hydroxy-2-(thiophen-3-yl)acetonitrile</text>
        <dbReference type="Rhea" id="RHEA:77459"/>
        <dbReference type="ChEBI" id="CHEBI:18407"/>
        <dbReference type="ChEBI" id="CHEBI:87611"/>
        <dbReference type="ChEBI" id="CHEBI:197333"/>
    </reaction>
</comment>
<dbReference type="STRING" id="3750.A0A498K5I3"/>
<name>A0A498K5I3_MALDO</name>
<evidence type="ECO:0000256" key="15">
    <source>
        <dbReference type="ARBA" id="ARBA00066572"/>
    </source>
</evidence>
<evidence type="ECO:0000256" key="18">
    <source>
        <dbReference type="ARBA" id="ARBA00078291"/>
    </source>
</evidence>
<dbReference type="Gene3D" id="3.40.50.1820">
    <property type="entry name" value="alpha/beta hydrolase"/>
    <property type="match status" value="1"/>
</dbReference>
<evidence type="ECO:0000256" key="13">
    <source>
        <dbReference type="ARBA" id="ARBA00052826"/>
    </source>
</evidence>
<comment type="caution">
    <text evidence="22">The sequence shown here is derived from an EMBL/GenBank/DDBJ whole genome shotgun (WGS) entry which is preliminary data.</text>
</comment>
<dbReference type="GO" id="GO:0080030">
    <property type="term" value="F:methyl indole-3-acetate esterase activity"/>
    <property type="evidence" value="ECO:0007669"/>
    <property type="project" value="TreeGrafter"/>
</dbReference>
<comment type="catalytic activity">
    <reaction evidence="12">
        <text>cyclohexanecarbaldehyde + hydrogen cyanide = (2S)-2-cyclohexyl-2-hydroxyacetonitrile</text>
        <dbReference type="Rhea" id="RHEA:77423"/>
        <dbReference type="ChEBI" id="CHEBI:18407"/>
        <dbReference type="ChEBI" id="CHEBI:197359"/>
        <dbReference type="ChEBI" id="CHEBI:197360"/>
    </reaction>
</comment>
<protein>
    <recommendedName>
        <fullName evidence="16">(S)-hydroxynitrile lyase</fullName>
        <ecNumber evidence="15">4.1.2.47</ecNumber>
    </recommendedName>
    <alternativeName>
        <fullName evidence="17">2-hydroxy-2-methylpropanenitrile lyase</fullName>
    </alternativeName>
    <alternativeName>
        <fullName evidence="18">Acetone cyanohydrin lyase</fullName>
    </alternativeName>
    <alternativeName>
        <fullName evidence="19">Hydroxynitrile lyase</fullName>
    </alternativeName>
</protein>
<dbReference type="PANTHER" id="PTHR10992">
    <property type="entry name" value="METHYLESTERASE FAMILY MEMBER"/>
    <property type="match status" value="1"/>
</dbReference>
<evidence type="ECO:0000256" key="19">
    <source>
        <dbReference type="ARBA" id="ARBA00079794"/>
    </source>
</evidence>
<gene>
    <name evidence="22" type="ORF">DVH24_002756</name>
</gene>
<dbReference type="Proteomes" id="UP000290289">
    <property type="component" value="Chromosome 3"/>
</dbReference>
<dbReference type="EMBL" id="RDQH01000329">
    <property type="protein sequence ID" value="RXI02678.1"/>
    <property type="molecule type" value="Genomic_DNA"/>
</dbReference>
<comment type="catalytic activity">
    <reaction evidence="11">
        <text>2,2-dimethylpropanal + hydrogen cyanide = (2S)-2-hydroxy-3,3-dimethylbutanenitrile</text>
        <dbReference type="Rhea" id="RHEA:77407"/>
        <dbReference type="ChEBI" id="CHEBI:18407"/>
        <dbReference type="ChEBI" id="CHEBI:141557"/>
        <dbReference type="ChEBI" id="CHEBI:197355"/>
    </reaction>
</comment>
<evidence type="ECO:0000256" key="4">
    <source>
        <dbReference type="ARBA" id="ARBA00050358"/>
    </source>
</evidence>
<comment type="catalytic activity">
    <reaction evidence="1">
        <text>4-methoxybenzaldehyde + hydrogen cyanide = (2S)-2-hydroxy-2-(4-methoxyphenyl)acetonitrile</text>
        <dbReference type="Rhea" id="RHEA:77447"/>
        <dbReference type="ChEBI" id="CHEBI:18407"/>
        <dbReference type="ChEBI" id="CHEBI:28235"/>
        <dbReference type="ChEBI" id="CHEBI:197328"/>
    </reaction>
</comment>
<dbReference type="FunFam" id="3.40.50.1820:FF:000051">
    <property type="entry name" value="(S)-hydroxynitrile lyase"/>
    <property type="match status" value="1"/>
</dbReference>
<comment type="catalytic activity">
    <reaction evidence="6">
        <text>butan-2-one + hydrogen cyanide = 2-hydroxy-2-methylbutanenitrile</text>
        <dbReference type="Rhea" id="RHEA:77467"/>
        <dbReference type="ChEBI" id="CHEBI:18407"/>
        <dbReference type="ChEBI" id="CHEBI:28398"/>
        <dbReference type="ChEBI" id="CHEBI:60954"/>
    </reaction>
    <physiologicalReaction direction="right-to-left" evidence="6">
        <dbReference type="Rhea" id="RHEA:77469"/>
    </physiologicalReaction>
</comment>
<feature type="signal peptide" evidence="20">
    <location>
        <begin position="1"/>
        <end position="29"/>
    </location>
</feature>
<dbReference type="InterPro" id="IPR045889">
    <property type="entry name" value="MES/HNL"/>
</dbReference>
<evidence type="ECO:0000256" key="2">
    <source>
        <dbReference type="ARBA" id="ARBA00050241"/>
    </source>
</evidence>
<evidence type="ECO:0000313" key="23">
    <source>
        <dbReference type="Proteomes" id="UP000290289"/>
    </source>
</evidence>
<sequence length="296" mass="33153">MIQKMGNMIKKHFVLFLLFICLAKHSTSSLQPQPNFNNKPQIPTGNKHFVLIHGACHGAWSWYKVATLLKDSGHNVTALDLGASGINPIRVQQLPSLSEYVEPLTELMVSLPPKEKVILVAHSLGGAVISIFMERFPQKIAAAVYVTAFMSGPTLNYSTIFAEVTKRFDFMDSQFRYDNGTNNPATSFLFGRNVLATSFYQLSPPQDSTLGLSLVRFSPLYNYDVIKLTEEKYGSVPRVFIVSDQDHAIVLDVQNYMIKNNPPTEVKVIKGSDHMVMLSKSVELFSRLQNIAEKYS</sequence>
<evidence type="ECO:0000256" key="1">
    <source>
        <dbReference type="ARBA" id="ARBA00050104"/>
    </source>
</evidence>
<dbReference type="GO" id="GO:0009696">
    <property type="term" value="P:salicylic acid metabolic process"/>
    <property type="evidence" value="ECO:0007669"/>
    <property type="project" value="TreeGrafter"/>
</dbReference>
<comment type="catalytic activity">
    <reaction evidence="13">
        <text>an aromatic (S)-hydroxynitrile = an aromatic aldehyde + hydrogen cyanide</text>
        <dbReference type="Rhea" id="RHEA:54660"/>
        <dbReference type="ChEBI" id="CHEBI:18407"/>
        <dbReference type="ChEBI" id="CHEBI:33855"/>
        <dbReference type="ChEBI" id="CHEBI:138306"/>
        <dbReference type="EC" id="4.1.2.47"/>
    </reaction>
</comment>
<comment type="catalytic activity">
    <reaction evidence="2">
        <text>a monosubstituted aliphatic (S)-hydroxynitrile = an aldehyde + hydrogen cyanide</text>
        <dbReference type="Rhea" id="RHEA:56588"/>
        <dbReference type="ChEBI" id="CHEBI:17478"/>
        <dbReference type="ChEBI" id="CHEBI:18407"/>
        <dbReference type="ChEBI" id="CHEBI:140596"/>
        <dbReference type="EC" id="4.1.2.47"/>
    </reaction>
</comment>
<dbReference type="AlphaFoldDB" id="A0A498K5I3"/>
<dbReference type="PANTHER" id="PTHR10992:SF1066">
    <property type="entry name" value="METHYL JASMONATE ESTERASE 1"/>
    <property type="match status" value="1"/>
</dbReference>
<evidence type="ECO:0000256" key="20">
    <source>
        <dbReference type="SAM" id="SignalP"/>
    </source>
</evidence>
<organism evidence="22 23">
    <name type="scientific">Malus domestica</name>
    <name type="common">Apple</name>
    <name type="synonym">Pyrus malus</name>
    <dbReference type="NCBI Taxonomy" id="3750"/>
    <lineage>
        <taxon>Eukaryota</taxon>
        <taxon>Viridiplantae</taxon>
        <taxon>Streptophyta</taxon>
        <taxon>Embryophyta</taxon>
        <taxon>Tracheophyta</taxon>
        <taxon>Spermatophyta</taxon>
        <taxon>Magnoliopsida</taxon>
        <taxon>eudicotyledons</taxon>
        <taxon>Gunneridae</taxon>
        <taxon>Pentapetalae</taxon>
        <taxon>rosids</taxon>
        <taxon>fabids</taxon>
        <taxon>Rosales</taxon>
        <taxon>Rosaceae</taxon>
        <taxon>Amygdaloideae</taxon>
        <taxon>Maleae</taxon>
        <taxon>Malus</taxon>
    </lineage>
</organism>
<keyword evidence="23" id="KW-1185">Reference proteome</keyword>
<reference evidence="22 23" key="1">
    <citation type="submission" date="2018-10" db="EMBL/GenBank/DDBJ databases">
        <title>A high-quality apple genome assembly.</title>
        <authorList>
            <person name="Hu J."/>
        </authorList>
    </citation>
    <scope>NUCLEOTIDE SEQUENCE [LARGE SCALE GENOMIC DNA]</scope>
    <source>
        <strain evidence="23">cv. HFTH1</strain>
        <tissue evidence="22">Young leaf</tissue>
    </source>
</reference>
<comment type="catalytic activity">
    <reaction evidence="7">
        <text>a disubstituted aliphatic (S)-hydroxynitrile = a ketone + hydrogen cyanide</text>
        <dbReference type="Rhea" id="RHEA:56592"/>
        <dbReference type="ChEBI" id="CHEBI:17087"/>
        <dbReference type="ChEBI" id="CHEBI:18407"/>
        <dbReference type="ChEBI" id="CHEBI:140597"/>
        <dbReference type="EC" id="4.1.2.47"/>
    </reaction>
</comment>
<evidence type="ECO:0000256" key="5">
    <source>
        <dbReference type="ARBA" id="ARBA00050608"/>
    </source>
</evidence>
<evidence type="ECO:0000256" key="9">
    <source>
        <dbReference type="ARBA" id="ARBA00052033"/>
    </source>
</evidence>
<evidence type="ECO:0000256" key="8">
    <source>
        <dbReference type="ARBA" id="ARBA00051977"/>
    </source>
</evidence>
<comment type="catalytic activity">
    <reaction evidence="9">
        <text>2-methylpropanal + hydrogen cyanide = (2S)-2-hydroxy-3-methylbutanenitrile</text>
        <dbReference type="Rhea" id="RHEA:77403"/>
        <dbReference type="ChEBI" id="CHEBI:18407"/>
        <dbReference type="ChEBI" id="CHEBI:48943"/>
        <dbReference type="ChEBI" id="CHEBI:197354"/>
    </reaction>
</comment>
<comment type="catalytic activity">
    <reaction evidence="3">
        <text>2-hydroxy-2-methylpropanenitrile = acetone + hydrogen cyanide</text>
        <dbReference type="Rhea" id="RHEA:11932"/>
        <dbReference type="ChEBI" id="CHEBI:15347"/>
        <dbReference type="ChEBI" id="CHEBI:15348"/>
        <dbReference type="ChEBI" id="CHEBI:18407"/>
    </reaction>
    <physiologicalReaction direction="left-to-right" evidence="3">
        <dbReference type="Rhea" id="RHEA:11933"/>
    </physiologicalReaction>
</comment>
<comment type="similarity">
    <text evidence="14">Belongs to the AB hydrolase superfamily. Hydroxynitrile lyase family.</text>
</comment>
<evidence type="ECO:0000256" key="11">
    <source>
        <dbReference type="ARBA" id="ARBA00052600"/>
    </source>
</evidence>
<evidence type="ECO:0000256" key="14">
    <source>
        <dbReference type="ARBA" id="ARBA00060885"/>
    </source>
</evidence>
<evidence type="ECO:0000256" key="3">
    <source>
        <dbReference type="ARBA" id="ARBA00050262"/>
    </source>
</evidence>
<evidence type="ECO:0000256" key="6">
    <source>
        <dbReference type="ARBA" id="ARBA00051647"/>
    </source>
</evidence>
<comment type="catalytic activity">
    <reaction evidence="5">
        <text>formylthiophene + hydrogen cyanide = (2R)-2-hydroxy-2-(thiophen-2-yl)acetonitrile</text>
        <dbReference type="Rhea" id="RHEA:77455"/>
        <dbReference type="ChEBI" id="CHEBI:18407"/>
        <dbReference type="ChEBI" id="CHEBI:87301"/>
        <dbReference type="ChEBI" id="CHEBI:197332"/>
    </reaction>
</comment>